<gene>
    <name evidence="2" type="primary">yidD</name>
    <name evidence="2" type="ORF">H5993_06745</name>
</gene>
<dbReference type="SMART" id="SM01234">
    <property type="entry name" value="Haemolytic"/>
    <property type="match status" value="1"/>
</dbReference>
<dbReference type="EMBL" id="JACJJQ010000030">
    <property type="protein sequence ID" value="MBM6754451.1"/>
    <property type="molecule type" value="Genomic_DNA"/>
</dbReference>
<keyword evidence="3" id="KW-1185">Reference proteome</keyword>
<accession>A0ABS2EQE8</accession>
<sequence>MTVRRNGKSMGSKLVIKLVRWYQRGISARRPYRICRFEPTCSDYMIQAVQRFGFRGVWLGLWRILRCQPFSQGGVDPVPLRWPRPKRKEW</sequence>
<organism evidence="2 3">
    <name type="scientific">Limosilactobacillus alvi</name>
    <dbReference type="NCBI Taxonomy" id="990412"/>
    <lineage>
        <taxon>Bacteria</taxon>
        <taxon>Bacillati</taxon>
        <taxon>Bacillota</taxon>
        <taxon>Bacilli</taxon>
        <taxon>Lactobacillales</taxon>
        <taxon>Lactobacillaceae</taxon>
        <taxon>Limosilactobacillus</taxon>
    </lineage>
</organism>
<protein>
    <recommendedName>
        <fullName evidence="1">Putative membrane protein insertion efficiency factor</fullName>
    </recommendedName>
</protein>
<name>A0ABS2EQE8_9LACO</name>
<dbReference type="PANTHER" id="PTHR33383">
    <property type="entry name" value="MEMBRANE PROTEIN INSERTION EFFICIENCY FACTOR-RELATED"/>
    <property type="match status" value="1"/>
</dbReference>
<dbReference type="PANTHER" id="PTHR33383:SF1">
    <property type="entry name" value="MEMBRANE PROTEIN INSERTION EFFICIENCY FACTOR-RELATED"/>
    <property type="match status" value="1"/>
</dbReference>
<dbReference type="Pfam" id="PF01809">
    <property type="entry name" value="YidD"/>
    <property type="match status" value="1"/>
</dbReference>
<proteinExistence type="inferred from homology"/>
<dbReference type="NCBIfam" id="TIGR00278">
    <property type="entry name" value="membrane protein insertion efficiency factor YidD"/>
    <property type="match status" value="1"/>
</dbReference>
<comment type="subcellular location">
    <subcellularLocation>
        <location evidence="1">Cell membrane</location>
        <topology evidence="1">Peripheral membrane protein</topology>
        <orientation evidence="1">Cytoplasmic side</orientation>
    </subcellularLocation>
</comment>
<comment type="caution">
    <text evidence="2">The sequence shown here is derived from an EMBL/GenBank/DDBJ whole genome shotgun (WGS) entry which is preliminary data.</text>
</comment>
<keyword evidence="1" id="KW-0472">Membrane</keyword>
<dbReference type="HAMAP" id="MF_00386">
    <property type="entry name" value="UPF0161_YidD"/>
    <property type="match status" value="1"/>
</dbReference>
<comment type="similarity">
    <text evidence="1">Belongs to the UPF0161 family.</text>
</comment>
<dbReference type="InterPro" id="IPR002696">
    <property type="entry name" value="Membr_insert_effic_factor_YidD"/>
</dbReference>
<reference evidence="2 3" key="1">
    <citation type="journal article" date="2021" name="Sci. Rep.">
        <title>The distribution of antibiotic resistance genes in chicken gut microbiota commensals.</title>
        <authorList>
            <person name="Juricova H."/>
            <person name="Matiasovicova J."/>
            <person name="Kubasova T."/>
            <person name="Cejkova D."/>
            <person name="Rychlik I."/>
        </authorList>
    </citation>
    <scope>NUCLEOTIDE SEQUENCE [LARGE SCALE GENOMIC DNA]</scope>
    <source>
        <strain evidence="2 3">An810</strain>
    </source>
</reference>
<evidence type="ECO:0000313" key="2">
    <source>
        <dbReference type="EMBL" id="MBM6754451.1"/>
    </source>
</evidence>
<dbReference type="Proteomes" id="UP000776629">
    <property type="component" value="Unassembled WGS sequence"/>
</dbReference>
<comment type="function">
    <text evidence="1">Could be involved in insertion of integral membrane proteins into the membrane.</text>
</comment>
<evidence type="ECO:0000256" key="1">
    <source>
        <dbReference type="HAMAP-Rule" id="MF_00386"/>
    </source>
</evidence>
<evidence type="ECO:0000313" key="3">
    <source>
        <dbReference type="Proteomes" id="UP000776629"/>
    </source>
</evidence>
<keyword evidence="1" id="KW-1003">Cell membrane</keyword>